<organism evidence="3 4">
    <name type="scientific">Mycolicibacterium hodleri</name>
    <dbReference type="NCBI Taxonomy" id="49897"/>
    <lineage>
        <taxon>Bacteria</taxon>
        <taxon>Bacillati</taxon>
        <taxon>Actinomycetota</taxon>
        <taxon>Actinomycetes</taxon>
        <taxon>Mycobacteriales</taxon>
        <taxon>Mycobacteriaceae</taxon>
        <taxon>Mycolicibacterium</taxon>
    </lineage>
</organism>
<accession>A0A544W136</accession>
<dbReference type="AlphaFoldDB" id="A0A544W136"/>
<evidence type="ECO:0000256" key="1">
    <source>
        <dbReference type="SAM" id="MobiDB-lite"/>
    </source>
</evidence>
<keyword evidence="2" id="KW-0732">Signal</keyword>
<dbReference type="EMBL" id="VIFX01000016">
    <property type="protein sequence ID" value="TQR85923.1"/>
    <property type="molecule type" value="Genomic_DNA"/>
</dbReference>
<name>A0A544W136_9MYCO</name>
<keyword evidence="4" id="KW-1185">Reference proteome</keyword>
<dbReference type="Proteomes" id="UP000315759">
    <property type="component" value="Unassembled WGS sequence"/>
</dbReference>
<protein>
    <recommendedName>
        <fullName evidence="5">Alanine and proline-rich secreted protein Apa</fullName>
    </recommendedName>
</protein>
<feature type="region of interest" description="Disordered" evidence="1">
    <location>
        <begin position="28"/>
        <end position="83"/>
    </location>
</feature>
<evidence type="ECO:0000313" key="3">
    <source>
        <dbReference type="EMBL" id="TQR85923.1"/>
    </source>
</evidence>
<gene>
    <name evidence="3" type="ORF">D8S82_14140</name>
</gene>
<sequence>MSNKSLKVMAASIGAGALIAGGALTVATSSSAEPATPGPVPTEEATIGETTTETAAPTTPTTSSAVPEIEGPAELPPEQDDAL</sequence>
<dbReference type="RefSeq" id="WP_142552698.1">
    <property type="nucleotide sequence ID" value="NZ_VIFX01000016.1"/>
</dbReference>
<evidence type="ECO:0008006" key="5">
    <source>
        <dbReference type="Google" id="ProtNLM"/>
    </source>
</evidence>
<feature type="chain" id="PRO_5022211014" description="Alanine and proline-rich secreted protein Apa" evidence="2">
    <location>
        <begin position="33"/>
        <end position="83"/>
    </location>
</feature>
<evidence type="ECO:0000256" key="2">
    <source>
        <dbReference type="SAM" id="SignalP"/>
    </source>
</evidence>
<comment type="caution">
    <text evidence="3">The sequence shown here is derived from an EMBL/GenBank/DDBJ whole genome shotgun (WGS) entry which is preliminary data.</text>
</comment>
<feature type="compositionally biased region" description="Low complexity" evidence="1">
    <location>
        <begin position="41"/>
        <end position="62"/>
    </location>
</feature>
<evidence type="ECO:0000313" key="4">
    <source>
        <dbReference type="Proteomes" id="UP000315759"/>
    </source>
</evidence>
<reference evidence="3 4" key="1">
    <citation type="submission" date="2018-10" db="EMBL/GenBank/DDBJ databases">
        <title>Draft genome of Mycobacterium hodleri strain B.</title>
        <authorList>
            <person name="Amande T.J."/>
            <person name="Mcgenity T.J."/>
        </authorList>
    </citation>
    <scope>NUCLEOTIDE SEQUENCE [LARGE SCALE GENOMIC DNA]</scope>
    <source>
        <strain evidence="3 4">B</strain>
    </source>
</reference>
<feature type="signal peptide" evidence="2">
    <location>
        <begin position="1"/>
        <end position="32"/>
    </location>
</feature>
<proteinExistence type="predicted"/>